<dbReference type="PANTHER" id="PTHR46368:SF19">
    <property type="entry name" value="GFO_IDH_MOCA-LIKE OXIDOREDUCTASE N-TERMINAL DOMAIN-CONTAINING PROTEIN"/>
    <property type="match status" value="1"/>
</dbReference>
<dbReference type="Pfam" id="PF01408">
    <property type="entry name" value="GFO_IDH_MocA"/>
    <property type="match status" value="1"/>
</dbReference>
<feature type="domain" description="GFO/IDH/MocA-like oxidoreductase" evidence="3">
    <location>
        <begin position="174"/>
        <end position="285"/>
    </location>
</feature>
<dbReference type="Pfam" id="PF22725">
    <property type="entry name" value="GFO_IDH_MocA_C3"/>
    <property type="match status" value="1"/>
</dbReference>
<dbReference type="InterPro" id="IPR055170">
    <property type="entry name" value="GFO_IDH_MocA-like_dom"/>
</dbReference>
<dbReference type="EC" id="1.1.1.179" evidence="4"/>
<dbReference type="Gene3D" id="3.30.360.10">
    <property type="entry name" value="Dihydrodipicolinate Reductase, domain 2"/>
    <property type="match status" value="1"/>
</dbReference>
<name>A0A396HCR7_MEDTR</name>
<comment type="similarity">
    <text evidence="1">Belongs to the Gfo/Idh/MocA family.</text>
</comment>
<evidence type="ECO:0000259" key="3">
    <source>
        <dbReference type="Pfam" id="PF22725"/>
    </source>
</evidence>
<dbReference type="GO" id="GO:0000166">
    <property type="term" value="F:nucleotide binding"/>
    <property type="evidence" value="ECO:0007669"/>
    <property type="project" value="InterPro"/>
</dbReference>
<dbReference type="InterPro" id="IPR036291">
    <property type="entry name" value="NAD(P)-bd_dom_sf"/>
</dbReference>
<dbReference type="SUPFAM" id="SSF51735">
    <property type="entry name" value="NAD(P)-binding Rossmann-fold domains"/>
    <property type="match status" value="1"/>
</dbReference>
<accession>A0A396HCR7</accession>
<evidence type="ECO:0000313" key="4">
    <source>
        <dbReference type="EMBL" id="RHN51120.1"/>
    </source>
</evidence>
<feature type="domain" description="Gfo/Idh/MocA-like oxidoreductase N-terminal" evidence="2">
    <location>
        <begin position="31"/>
        <end position="150"/>
    </location>
</feature>
<dbReference type="Gene3D" id="3.40.50.720">
    <property type="entry name" value="NAD(P)-binding Rossmann-like Domain"/>
    <property type="match status" value="1"/>
</dbReference>
<protein>
    <submittedName>
        <fullName evidence="4">Putative D-xylose 1-dehydrogenase (NADP(+))</fullName>
        <ecNumber evidence="4">1.1.1.179</ecNumber>
    </submittedName>
</protein>
<reference evidence="5" key="1">
    <citation type="journal article" date="2018" name="Nat. Plants">
        <title>Whole-genome landscape of Medicago truncatula symbiotic genes.</title>
        <authorList>
            <person name="Pecrix Y."/>
            <person name="Staton S.E."/>
            <person name="Sallet E."/>
            <person name="Lelandais-Briere C."/>
            <person name="Moreau S."/>
            <person name="Carrere S."/>
            <person name="Blein T."/>
            <person name="Jardinaud M.F."/>
            <person name="Latrasse D."/>
            <person name="Zouine M."/>
            <person name="Zahm M."/>
            <person name="Kreplak J."/>
            <person name="Mayjonade B."/>
            <person name="Satge C."/>
            <person name="Perez M."/>
            <person name="Cauet S."/>
            <person name="Marande W."/>
            <person name="Chantry-Darmon C."/>
            <person name="Lopez-Roques C."/>
            <person name="Bouchez O."/>
            <person name="Berard A."/>
            <person name="Debelle F."/>
            <person name="Munos S."/>
            <person name="Bendahmane A."/>
            <person name="Berges H."/>
            <person name="Niebel A."/>
            <person name="Buitink J."/>
            <person name="Frugier F."/>
            <person name="Benhamed M."/>
            <person name="Crespi M."/>
            <person name="Gouzy J."/>
            <person name="Gamas P."/>
        </authorList>
    </citation>
    <scope>NUCLEOTIDE SEQUENCE [LARGE SCALE GENOMIC DNA]</scope>
    <source>
        <strain evidence="5">cv. Jemalong A17</strain>
    </source>
</reference>
<dbReference type="InterPro" id="IPR000683">
    <property type="entry name" value="Gfo/Idh/MocA-like_OxRdtase_N"/>
</dbReference>
<dbReference type="SUPFAM" id="SSF55347">
    <property type="entry name" value="Glyceraldehyde-3-phosphate dehydrogenase-like, C-terminal domain"/>
    <property type="match status" value="1"/>
</dbReference>
<keyword evidence="4" id="KW-0560">Oxidoreductase</keyword>
<dbReference type="Gramene" id="rna35500">
    <property type="protein sequence ID" value="RHN51120.1"/>
    <property type="gene ID" value="gene35500"/>
</dbReference>
<evidence type="ECO:0000256" key="1">
    <source>
        <dbReference type="ARBA" id="ARBA00010928"/>
    </source>
</evidence>
<dbReference type="PANTHER" id="PTHR46368">
    <property type="match status" value="1"/>
</dbReference>
<evidence type="ECO:0000313" key="5">
    <source>
        <dbReference type="Proteomes" id="UP000265566"/>
    </source>
</evidence>
<dbReference type="EMBL" id="PSQE01000006">
    <property type="protein sequence ID" value="RHN51120.1"/>
    <property type="molecule type" value="Genomic_DNA"/>
</dbReference>
<organism evidence="4 5">
    <name type="scientific">Medicago truncatula</name>
    <name type="common">Barrel medic</name>
    <name type="synonym">Medicago tribuloides</name>
    <dbReference type="NCBI Taxonomy" id="3880"/>
    <lineage>
        <taxon>Eukaryota</taxon>
        <taxon>Viridiplantae</taxon>
        <taxon>Streptophyta</taxon>
        <taxon>Embryophyta</taxon>
        <taxon>Tracheophyta</taxon>
        <taxon>Spermatophyta</taxon>
        <taxon>Magnoliopsida</taxon>
        <taxon>eudicotyledons</taxon>
        <taxon>Gunneridae</taxon>
        <taxon>Pentapetalae</taxon>
        <taxon>rosids</taxon>
        <taxon>fabids</taxon>
        <taxon>Fabales</taxon>
        <taxon>Fabaceae</taxon>
        <taxon>Papilionoideae</taxon>
        <taxon>50 kb inversion clade</taxon>
        <taxon>NPAAA clade</taxon>
        <taxon>Hologalegina</taxon>
        <taxon>IRL clade</taxon>
        <taxon>Trifolieae</taxon>
        <taxon>Medicago</taxon>
    </lineage>
</organism>
<dbReference type="GO" id="GO:0047837">
    <property type="term" value="F:D-xylose 1-dehydrogenase (NADP+) activity"/>
    <property type="evidence" value="ECO:0007669"/>
    <property type="project" value="UniProtKB-EC"/>
</dbReference>
<comment type="caution">
    <text evidence="4">The sequence shown here is derived from an EMBL/GenBank/DDBJ whole genome shotgun (WGS) entry which is preliminary data.</text>
</comment>
<proteinExistence type="inferred from homology"/>
<gene>
    <name evidence="4" type="ORF">MtrunA17_Chr6g0464961</name>
</gene>
<sequence length="432" mass="47944">MLNILNKCNTHIHSYTLSSRKNMAFEETKPIRFGILGCAEIARKVSRAINLSPNATLYAIGSRSLEKATKFAASNNFPSHAKVYGSYDAVLDDPDVDVVYIPLPTSLHLHWAVLAAQKKKHLLLDKPVALNVGELDKILEACESNGLQYMDATMWMHHPRTEKMFQFISDPNLFGSLQLVHAAFTFGASPHFLANDIRVKPDLDALGALGDAGWYCIRAILWAANYELPKTAKVLHKPKYNEAGVLLSCEASLTWEDNKVATFFCSFLADMSMDITAIGAKGSLRVHDFIIPNQENEALFRISSNSYFVELSTGWNPKPSEIIVKNDVPQEVLMVKEFAHMVGGIKYGNSKVENKWAIISRKTQVVIDAVKASIDNDLEPVSIHFDVPNKEVSYGIDALISGDTCTTLCGNISFTPTQDSDTWQPGPHTNRR</sequence>
<evidence type="ECO:0000259" key="2">
    <source>
        <dbReference type="Pfam" id="PF01408"/>
    </source>
</evidence>
<dbReference type="AlphaFoldDB" id="A0A396HCR7"/>
<dbReference type="Proteomes" id="UP000265566">
    <property type="component" value="Chromosome 6"/>
</dbReference>